<sequence>MLHCGTLHEAANEPHREGKVRPCVNQVPKVANKPTVLCCVDLSRGAVVTELEAFLHRRMRGIDVPHLGHVEDARHVAALAQSDPFASLVHLDPQIGEEPKIAHEELSLHFALESVNLRLI</sequence>
<proteinExistence type="predicted"/>
<name>A0A0A9BFM8_ARUDO</name>
<reference evidence="1" key="2">
    <citation type="journal article" date="2015" name="Data Brief">
        <title>Shoot transcriptome of the giant reed, Arundo donax.</title>
        <authorList>
            <person name="Barrero R.A."/>
            <person name="Guerrero F.D."/>
            <person name="Moolhuijzen P."/>
            <person name="Goolsby J.A."/>
            <person name="Tidwell J."/>
            <person name="Bellgard S.E."/>
            <person name="Bellgard M.I."/>
        </authorList>
    </citation>
    <scope>NUCLEOTIDE SEQUENCE</scope>
    <source>
        <tissue evidence="1">Shoot tissue taken approximately 20 cm above the soil surface</tissue>
    </source>
</reference>
<reference evidence="1" key="1">
    <citation type="submission" date="2014-09" db="EMBL/GenBank/DDBJ databases">
        <authorList>
            <person name="Magalhaes I.L.F."/>
            <person name="Oliveira U."/>
            <person name="Santos F.R."/>
            <person name="Vidigal T.H.D.A."/>
            <person name="Brescovit A.D."/>
            <person name="Santos A.J."/>
        </authorList>
    </citation>
    <scope>NUCLEOTIDE SEQUENCE</scope>
    <source>
        <tissue evidence="1">Shoot tissue taken approximately 20 cm above the soil surface</tissue>
    </source>
</reference>
<organism evidence="1">
    <name type="scientific">Arundo donax</name>
    <name type="common">Giant reed</name>
    <name type="synonym">Donax arundinaceus</name>
    <dbReference type="NCBI Taxonomy" id="35708"/>
    <lineage>
        <taxon>Eukaryota</taxon>
        <taxon>Viridiplantae</taxon>
        <taxon>Streptophyta</taxon>
        <taxon>Embryophyta</taxon>
        <taxon>Tracheophyta</taxon>
        <taxon>Spermatophyta</taxon>
        <taxon>Magnoliopsida</taxon>
        <taxon>Liliopsida</taxon>
        <taxon>Poales</taxon>
        <taxon>Poaceae</taxon>
        <taxon>PACMAD clade</taxon>
        <taxon>Arundinoideae</taxon>
        <taxon>Arundineae</taxon>
        <taxon>Arundo</taxon>
    </lineage>
</organism>
<accession>A0A0A9BFM8</accession>
<dbReference type="AlphaFoldDB" id="A0A0A9BFM8"/>
<dbReference type="EMBL" id="GBRH01235789">
    <property type="protein sequence ID" value="JAD62106.1"/>
    <property type="molecule type" value="Transcribed_RNA"/>
</dbReference>
<protein>
    <submittedName>
        <fullName evidence="1">Uncharacterized protein</fullName>
    </submittedName>
</protein>
<evidence type="ECO:0000313" key="1">
    <source>
        <dbReference type="EMBL" id="JAD62106.1"/>
    </source>
</evidence>